<dbReference type="InterPro" id="IPR029056">
    <property type="entry name" value="Ribokinase-like"/>
</dbReference>
<protein>
    <recommendedName>
        <fullName evidence="6">ADP-dependent (S)-NAD(P)H-hydrate dehydratase</fullName>
        <ecNumber evidence="6">4.2.1.136</ecNumber>
    </recommendedName>
    <alternativeName>
        <fullName evidence="6">ADP-dependent NAD(P)HX dehydratase</fullName>
    </alternativeName>
</protein>
<feature type="binding site" evidence="6">
    <location>
        <position position="232"/>
    </location>
    <ligand>
        <name>(6S)-NADPHX</name>
        <dbReference type="ChEBI" id="CHEBI:64076"/>
    </ligand>
</feature>
<dbReference type="InterPro" id="IPR017953">
    <property type="entry name" value="Carbohydrate_kinase_pred_CS"/>
</dbReference>
<evidence type="ECO:0000313" key="9">
    <source>
        <dbReference type="Proteomes" id="UP000886748"/>
    </source>
</evidence>
<evidence type="ECO:0000256" key="3">
    <source>
        <dbReference type="ARBA" id="ARBA00022857"/>
    </source>
</evidence>
<comment type="subunit">
    <text evidence="6">Homotetramer.</text>
</comment>
<dbReference type="AlphaFoldDB" id="A0A9D1SQS2"/>
<dbReference type="PROSITE" id="PS01050">
    <property type="entry name" value="YJEF_C_2"/>
    <property type="match status" value="1"/>
</dbReference>
<feature type="binding site" evidence="6">
    <location>
        <begin position="202"/>
        <end position="206"/>
    </location>
    <ligand>
        <name>AMP</name>
        <dbReference type="ChEBI" id="CHEBI:456215"/>
    </ligand>
</feature>
<keyword evidence="4 6" id="KW-0520">NAD</keyword>
<feature type="binding site" evidence="6">
    <location>
        <position position="165"/>
    </location>
    <ligand>
        <name>(6S)-NADPHX</name>
        <dbReference type="ChEBI" id="CHEBI:64076"/>
    </ligand>
</feature>
<dbReference type="NCBIfam" id="TIGR00196">
    <property type="entry name" value="yjeF_cterm"/>
    <property type="match status" value="1"/>
</dbReference>
<comment type="similarity">
    <text evidence="6">Belongs to the NnrD/CARKD family.</text>
</comment>
<evidence type="ECO:0000259" key="7">
    <source>
        <dbReference type="PROSITE" id="PS51383"/>
    </source>
</evidence>
<dbReference type="GO" id="GO:0052855">
    <property type="term" value="F:ADP-dependent NAD(P)H-hydrate dehydratase activity"/>
    <property type="evidence" value="ECO:0007669"/>
    <property type="project" value="UniProtKB-UniRule"/>
</dbReference>
<dbReference type="GO" id="GO:0052856">
    <property type="term" value="F:NAD(P)HX epimerase activity"/>
    <property type="evidence" value="ECO:0007669"/>
    <property type="project" value="TreeGrafter"/>
</dbReference>
<feature type="binding site" evidence="6">
    <location>
        <position position="231"/>
    </location>
    <ligand>
        <name>AMP</name>
        <dbReference type="ChEBI" id="CHEBI:456215"/>
    </ligand>
</feature>
<dbReference type="GO" id="GO:0046496">
    <property type="term" value="P:nicotinamide nucleotide metabolic process"/>
    <property type="evidence" value="ECO:0007669"/>
    <property type="project" value="UniProtKB-UniRule"/>
</dbReference>
<dbReference type="EMBL" id="DVOD01000030">
    <property type="protein sequence ID" value="HIU92333.1"/>
    <property type="molecule type" value="Genomic_DNA"/>
</dbReference>
<dbReference type="SUPFAM" id="SSF53613">
    <property type="entry name" value="Ribokinase-like"/>
    <property type="match status" value="1"/>
</dbReference>
<dbReference type="Pfam" id="PF01256">
    <property type="entry name" value="Carb_kinase"/>
    <property type="match status" value="1"/>
</dbReference>
<organism evidence="8 9">
    <name type="scientific">Candidatus Limenecus avicola</name>
    <dbReference type="NCBI Taxonomy" id="2840847"/>
    <lineage>
        <taxon>Bacteria</taxon>
        <taxon>Bacillati</taxon>
        <taxon>Bacillota</taxon>
        <taxon>Clostridia</taxon>
        <taxon>Eubacteriales</taxon>
        <taxon>Clostridiaceae</taxon>
        <taxon>Clostridiaceae incertae sedis</taxon>
        <taxon>Candidatus Limenecus</taxon>
    </lineage>
</organism>
<keyword evidence="2 6" id="KW-0067">ATP-binding</keyword>
<keyword evidence="3 6" id="KW-0521">NADP</keyword>
<accession>A0A9D1SQS2</accession>
<reference evidence="8" key="1">
    <citation type="submission" date="2020-10" db="EMBL/GenBank/DDBJ databases">
        <authorList>
            <person name="Gilroy R."/>
        </authorList>
    </citation>
    <scope>NUCLEOTIDE SEQUENCE</scope>
    <source>
        <strain evidence="8">CHK154-7741</strain>
    </source>
</reference>
<feature type="domain" description="YjeF C-terminal" evidence="7">
    <location>
        <begin position="7"/>
        <end position="291"/>
    </location>
</feature>
<dbReference type="PROSITE" id="PS51383">
    <property type="entry name" value="YJEF_C_3"/>
    <property type="match status" value="1"/>
</dbReference>
<evidence type="ECO:0000256" key="2">
    <source>
        <dbReference type="ARBA" id="ARBA00022840"/>
    </source>
</evidence>
<gene>
    <name evidence="6" type="primary">nnrD</name>
    <name evidence="8" type="ORF">IAD26_04270</name>
</gene>
<evidence type="ECO:0000256" key="1">
    <source>
        <dbReference type="ARBA" id="ARBA00022741"/>
    </source>
</evidence>
<dbReference type="PANTHER" id="PTHR12592">
    <property type="entry name" value="ATP-DEPENDENT (S)-NAD(P)H-HYDRATE DEHYDRATASE FAMILY MEMBER"/>
    <property type="match status" value="1"/>
</dbReference>
<dbReference type="GO" id="GO:0005524">
    <property type="term" value="F:ATP binding"/>
    <property type="evidence" value="ECO:0007669"/>
    <property type="project" value="UniProtKB-KW"/>
</dbReference>
<comment type="caution">
    <text evidence="8">The sequence shown here is derived from an EMBL/GenBank/DDBJ whole genome shotgun (WGS) entry which is preliminary data.</text>
</comment>
<feature type="binding site" evidence="6">
    <location>
        <position position="42"/>
    </location>
    <ligand>
        <name>(6S)-NADPHX</name>
        <dbReference type="ChEBI" id="CHEBI:64076"/>
    </ligand>
</feature>
<evidence type="ECO:0000256" key="6">
    <source>
        <dbReference type="HAMAP-Rule" id="MF_01965"/>
    </source>
</evidence>
<feature type="binding site" evidence="6">
    <location>
        <position position="113"/>
    </location>
    <ligand>
        <name>(6S)-NADPHX</name>
        <dbReference type="ChEBI" id="CHEBI:64076"/>
    </ligand>
</feature>
<dbReference type="EC" id="4.2.1.136" evidence="6"/>
<evidence type="ECO:0000256" key="5">
    <source>
        <dbReference type="ARBA" id="ARBA00023239"/>
    </source>
</evidence>
<dbReference type="Gene3D" id="3.40.1190.20">
    <property type="match status" value="1"/>
</dbReference>
<dbReference type="CDD" id="cd01171">
    <property type="entry name" value="YXKO-related"/>
    <property type="match status" value="1"/>
</dbReference>
<proteinExistence type="inferred from homology"/>
<keyword evidence="1 6" id="KW-0547">Nucleotide-binding</keyword>
<comment type="catalytic activity">
    <reaction evidence="6">
        <text>(6S)-NADHX + ADP = AMP + phosphate + NADH + H(+)</text>
        <dbReference type="Rhea" id="RHEA:32223"/>
        <dbReference type="ChEBI" id="CHEBI:15378"/>
        <dbReference type="ChEBI" id="CHEBI:43474"/>
        <dbReference type="ChEBI" id="CHEBI:57945"/>
        <dbReference type="ChEBI" id="CHEBI:64074"/>
        <dbReference type="ChEBI" id="CHEBI:456215"/>
        <dbReference type="ChEBI" id="CHEBI:456216"/>
        <dbReference type="EC" id="4.2.1.136"/>
    </reaction>
</comment>
<dbReference type="PANTHER" id="PTHR12592:SF0">
    <property type="entry name" value="ATP-DEPENDENT (S)-NAD(P)H-HYDRATE DEHYDRATASE"/>
    <property type="match status" value="1"/>
</dbReference>
<keyword evidence="5 6" id="KW-0456">Lyase</keyword>
<reference evidence="8" key="2">
    <citation type="journal article" date="2021" name="PeerJ">
        <title>Extensive microbial diversity within the chicken gut microbiome revealed by metagenomics and culture.</title>
        <authorList>
            <person name="Gilroy R."/>
            <person name="Ravi A."/>
            <person name="Getino M."/>
            <person name="Pursley I."/>
            <person name="Horton D.L."/>
            <person name="Alikhan N.F."/>
            <person name="Baker D."/>
            <person name="Gharbi K."/>
            <person name="Hall N."/>
            <person name="Watson M."/>
            <person name="Adriaenssens E.M."/>
            <person name="Foster-Nyarko E."/>
            <person name="Jarju S."/>
            <person name="Secka A."/>
            <person name="Antonio M."/>
            <person name="Oren A."/>
            <person name="Chaudhuri R.R."/>
            <person name="La Ragione R."/>
            <person name="Hildebrand F."/>
            <person name="Pallen M.J."/>
        </authorList>
    </citation>
    <scope>NUCLEOTIDE SEQUENCE</scope>
    <source>
        <strain evidence="8">CHK154-7741</strain>
    </source>
</reference>
<name>A0A9D1SQS2_9CLOT</name>
<dbReference type="HAMAP" id="MF_01965">
    <property type="entry name" value="NADHX_dehydratase"/>
    <property type="match status" value="1"/>
</dbReference>
<comment type="cofactor">
    <cofactor evidence="6">
        <name>Mg(2+)</name>
        <dbReference type="ChEBI" id="CHEBI:18420"/>
    </cofactor>
</comment>
<dbReference type="Proteomes" id="UP000886748">
    <property type="component" value="Unassembled WGS sequence"/>
</dbReference>
<evidence type="ECO:0000256" key="4">
    <source>
        <dbReference type="ARBA" id="ARBA00023027"/>
    </source>
</evidence>
<evidence type="ECO:0000313" key="8">
    <source>
        <dbReference type="EMBL" id="HIU92333.1"/>
    </source>
</evidence>
<sequence length="294" mass="31444">MEYTEITAQSVKALMPQRPQQSNKGTFGKVLNIAGSIEYQGAAYLSSVAPLKTGAGLVTLATIEPLINNLAGNCPWVTFYPLRDYYKKCIASDAFGDVLNIIENYNVLSVGPGLSDTAATNAFVDDLIKYLNKNNKRTVIDADAINVLSKSELSSFPSDSVITPHPVELSRLINTPVKDIQNDRIKYAKLTAEKFGCCVVLKGNQTVVCTKDLEVFVNTSGNSALAKAGSGDVLTGIISGLMAQGVSVENAAKLGVYLHGLCGELASQDLSLYSVLATDQIDYIPQAIKKILEA</sequence>
<comment type="function">
    <text evidence="6">Catalyzes the dehydration of the S-form of NAD(P)HX at the expense of ADP, which is converted to AMP. Together with NAD(P)HX epimerase, which catalyzes the epimerization of the S- and R-forms, the enzyme allows the repair of both epimers of NAD(P)HX, a damaged form of NAD(P)H that is a result of enzymatic or heat-dependent hydration.</text>
</comment>
<dbReference type="InterPro" id="IPR000631">
    <property type="entry name" value="CARKD"/>
</dbReference>
<comment type="catalytic activity">
    <reaction evidence="6">
        <text>(6S)-NADPHX + ADP = AMP + phosphate + NADPH + H(+)</text>
        <dbReference type="Rhea" id="RHEA:32235"/>
        <dbReference type="ChEBI" id="CHEBI:15378"/>
        <dbReference type="ChEBI" id="CHEBI:43474"/>
        <dbReference type="ChEBI" id="CHEBI:57783"/>
        <dbReference type="ChEBI" id="CHEBI:64076"/>
        <dbReference type="ChEBI" id="CHEBI:456215"/>
        <dbReference type="ChEBI" id="CHEBI:456216"/>
        <dbReference type="EC" id="4.2.1.136"/>
    </reaction>
</comment>
<dbReference type="GO" id="GO:0110051">
    <property type="term" value="P:metabolite repair"/>
    <property type="evidence" value="ECO:0007669"/>
    <property type="project" value="TreeGrafter"/>
</dbReference>